<accession>A0A158CR75</accession>
<evidence type="ECO:0000313" key="1">
    <source>
        <dbReference type="EMBL" id="SAK84873.1"/>
    </source>
</evidence>
<gene>
    <name evidence="1" type="ORF">AWB77_04457</name>
</gene>
<name>A0A158CR75_9BURK</name>
<organism evidence="1 2">
    <name type="scientific">Caballeronia fortuita</name>
    <dbReference type="NCBI Taxonomy" id="1777138"/>
    <lineage>
        <taxon>Bacteria</taxon>
        <taxon>Pseudomonadati</taxon>
        <taxon>Pseudomonadota</taxon>
        <taxon>Betaproteobacteria</taxon>
        <taxon>Burkholderiales</taxon>
        <taxon>Burkholderiaceae</taxon>
        <taxon>Caballeronia</taxon>
    </lineage>
</organism>
<keyword evidence="2" id="KW-1185">Reference proteome</keyword>
<dbReference type="PANTHER" id="PTHR36455:SF1">
    <property type="entry name" value="BLR8292 PROTEIN"/>
    <property type="match status" value="1"/>
</dbReference>
<dbReference type="AlphaFoldDB" id="A0A158CR75"/>
<protein>
    <submittedName>
        <fullName evidence="1">IS66 Orf2 family protein</fullName>
    </submittedName>
</protein>
<reference evidence="1" key="1">
    <citation type="submission" date="2016-01" db="EMBL/GenBank/DDBJ databases">
        <authorList>
            <person name="Peeters C."/>
        </authorList>
    </citation>
    <scope>NUCLEOTIDE SEQUENCE</scope>
    <source>
        <strain evidence="1">LMG 29320</strain>
    </source>
</reference>
<dbReference type="Pfam" id="PF05717">
    <property type="entry name" value="TnpB_IS66"/>
    <property type="match status" value="1"/>
</dbReference>
<proteinExistence type="predicted"/>
<dbReference type="EMBL" id="FCNX02000011">
    <property type="protein sequence ID" value="SAK84873.1"/>
    <property type="molecule type" value="Genomic_DNA"/>
</dbReference>
<dbReference type="InterPro" id="IPR008878">
    <property type="entry name" value="Transposase_IS66_Orf2"/>
</dbReference>
<dbReference type="Proteomes" id="UP000054903">
    <property type="component" value="Unassembled WGS sequence"/>
</dbReference>
<evidence type="ECO:0000313" key="2">
    <source>
        <dbReference type="Proteomes" id="UP000054903"/>
    </source>
</evidence>
<sequence>MFRLDDELKVYVHRDAVDFRKSINGLAAIVEQSMKLDPFARAVYVFSNQRRDRIKMLLWDRNGFWLLMKRLEQDRFVWPRKEAVLMLRTEELHWLLDGIDIEAMRAHPRRYYQRVT</sequence>
<comment type="caution">
    <text evidence="1">The sequence shown here is derived from an EMBL/GenBank/DDBJ whole genome shotgun (WGS) entry which is preliminary data.</text>
</comment>
<dbReference type="NCBIfam" id="NF033819">
    <property type="entry name" value="IS66_TnpB"/>
    <property type="match status" value="1"/>
</dbReference>
<dbReference type="PANTHER" id="PTHR36455">
    <property type="match status" value="1"/>
</dbReference>
<dbReference type="RefSeq" id="WP_061136553.1">
    <property type="nucleotide sequence ID" value="NZ_FCNX02000011.1"/>
</dbReference>
<dbReference type="OrthoDB" id="9801450at2"/>
<dbReference type="STRING" id="1777138.AWB77_04457"/>